<evidence type="ECO:0008006" key="7">
    <source>
        <dbReference type="Google" id="ProtNLM"/>
    </source>
</evidence>
<dbReference type="GO" id="GO:0008270">
    <property type="term" value="F:zinc ion binding"/>
    <property type="evidence" value="ECO:0007669"/>
    <property type="project" value="UniProtKB-KW"/>
</dbReference>
<dbReference type="CDD" id="cd19197">
    <property type="entry name" value="PR-SET_PRDM13"/>
    <property type="match status" value="1"/>
</dbReference>
<organism evidence="5 6">
    <name type="scientific">Takifugu bimaculatus</name>
    <dbReference type="NCBI Taxonomy" id="433685"/>
    <lineage>
        <taxon>Eukaryota</taxon>
        <taxon>Metazoa</taxon>
        <taxon>Chordata</taxon>
        <taxon>Craniata</taxon>
        <taxon>Vertebrata</taxon>
        <taxon>Euteleostomi</taxon>
        <taxon>Actinopterygii</taxon>
        <taxon>Neopterygii</taxon>
        <taxon>Teleostei</taxon>
        <taxon>Neoteleostei</taxon>
        <taxon>Acanthomorphata</taxon>
        <taxon>Eupercaria</taxon>
        <taxon>Tetraodontiformes</taxon>
        <taxon>Tetradontoidea</taxon>
        <taxon>Tetraodontidae</taxon>
        <taxon>Takifugu</taxon>
    </lineage>
</organism>
<dbReference type="Pfam" id="PF21549">
    <property type="entry name" value="PRDM2_PR"/>
    <property type="match status" value="1"/>
</dbReference>
<keyword evidence="1" id="KW-0862">Zinc</keyword>
<dbReference type="EMBL" id="SWLE01000002">
    <property type="protein sequence ID" value="TNN02948.1"/>
    <property type="molecule type" value="Genomic_DNA"/>
</dbReference>
<dbReference type="InterPro" id="IPR001214">
    <property type="entry name" value="SET_dom"/>
</dbReference>
<dbReference type="InterPro" id="IPR046341">
    <property type="entry name" value="SET_dom_sf"/>
</dbReference>
<feature type="region of interest" description="Disordered" evidence="2">
    <location>
        <begin position="586"/>
        <end position="646"/>
    </location>
</feature>
<sequence length="646" mass="71403">MQATRASTTISVYTDCSIPAGLRIGPVPGIFKLGKYLSDRKEAGPKRKVRGEFVDEAGSPVPDWIGLIRAARNSQEQNLEAVSDLPGGQIFYRVMREIPAGEELTVWYSSALAQCRFDVTSLRQMGRSHCFWRLAISSNSCCHFHGKERRQGKSRSEERYICWYCWRIFKYPNTLKAHVHFHCALSNGRGFVNNEQARGTETFSRSPKSGDIPNTSTSPRTSSVSESGRRAVSSSPFANKAASSKKSSLEEQDRALDMSVTSARNQGHILGLGATSSVLSSMGFHPGVRSAFKPTGLSKVPGTDPPREDANGKLGGLGFSKLIDNMKPLRNVSEALNGSGNPPAKCAPPIMDSTSPMVPCTNAIRGFPLLPHVEETSAFKHVESRMHPGLSPSRYPQMHPGLHFERFSLPHFDGVKTYGGDCNIPLMPFTVYNGELLYSSPYYPLKFHFSNLLKYPESMSYFAAPSLSQDIGAITNIDREIAMHTQQLSEIAAEKNRTRLDSMPAGTTSNPASGKAQKGTPMSLLWEAVLQKIRSENPHEDSHRLQATEVQSVLQAVRRPEQPEQAHPAPRGGQHAVQVRFLRQGAGAEAGPREARKVQTPRADVQETGRQTGRLVRGRGTQERQRKRRGRVLHRRPERPGVEQKQ</sequence>
<protein>
    <recommendedName>
        <fullName evidence="7">SET domain-containing protein</fullName>
    </recommendedName>
</protein>
<feature type="region of interest" description="Disordered" evidence="2">
    <location>
        <begin position="198"/>
        <end position="260"/>
    </location>
</feature>
<dbReference type="PROSITE" id="PS50157">
    <property type="entry name" value="ZINC_FINGER_C2H2_2"/>
    <property type="match status" value="1"/>
</dbReference>
<evidence type="ECO:0000259" key="4">
    <source>
        <dbReference type="PROSITE" id="PS50280"/>
    </source>
</evidence>
<evidence type="ECO:0000256" key="1">
    <source>
        <dbReference type="PROSITE-ProRule" id="PRU00042"/>
    </source>
</evidence>
<evidence type="ECO:0000313" key="6">
    <source>
        <dbReference type="Proteomes" id="UP000516260"/>
    </source>
</evidence>
<gene>
    <name evidence="5" type="ORF">fugu_010435</name>
</gene>
<feature type="compositionally biased region" description="Basic residues" evidence="2">
    <location>
        <begin position="625"/>
        <end position="637"/>
    </location>
</feature>
<feature type="domain" description="C2H2-type" evidence="3">
    <location>
        <begin position="160"/>
        <end position="182"/>
    </location>
</feature>
<feature type="compositionally biased region" description="Polar residues" evidence="2">
    <location>
        <begin position="198"/>
        <end position="207"/>
    </location>
</feature>
<evidence type="ECO:0000313" key="5">
    <source>
        <dbReference type="EMBL" id="TNN02948.1"/>
    </source>
</evidence>
<feature type="compositionally biased region" description="Basic and acidic residues" evidence="2">
    <location>
        <begin position="247"/>
        <end position="256"/>
    </location>
</feature>
<dbReference type="InterPro" id="IPR013087">
    <property type="entry name" value="Znf_C2H2_type"/>
</dbReference>
<name>A0A4Z2CFC7_9TELE</name>
<dbReference type="Gene3D" id="2.170.270.10">
    <property type="entry name" value="SET domain"/>
    <property type="match status" value="1"/>
</dbReference>
<keyword evidence="1" id="KW-0479">Metal-binding</keyword>
<evidence type="ECO:0000259" key="3">
    <source>
        <dbReference type="PROSITE" id="PS50157"/>
    </source>
</evidence>
<evidence type="ECO:0000256" key="2">
    <source>
        <dbReference type="SAM" id="MobiDB-lite"/>
    </source>
</evidence>
<dbReference type="Proteomes" id="UP000516260">
    <property type="component" value="Chromosome 10"/>
</dbReference>
<feature type="compositionally biased region" description="Low complexity" evidence="2">
    <location>
        <begin position="233"/>
        <end position="246"/>
    </location>
</feature>
<comment type="caution">
    <text evidence="5">The sequence shown here is derived from an EMBL/GenBank/DDBJ whole genome shotgun (WGS) entry which is preliminary data.</text>
</comment>
<dbReference type="InterPro" id="IPR044407">
    <property type="entry name" value="PRDM13_PR/SET"/>
</dbReference>
<accession>A0A4Z2CFC7</accession>
<feature type="compositionally biased region" description="Low complexity" evidence="2">
    <location>
        <begin position="215"/>
        <end position="226"/>
    </location>
</feature>
<dbReference type="PROSITE" id="PS50280">
    <property type="entry name" value="SET"/>
    <property type="match status" value="1"/>
</dbReference>
<dbReference type="PROSITE" id="PS00028">
    <property type="entry name" value="ZINC_FINGER_C2H2_1"/>
    <property type="match status" value="1"/>
</dbReference>
<dbReference type="SUPFAM" id="SSF82199">
    <property type="entry name" value="SET domain"/>
    <property type="match status" value="1"/>
</dbReference>
<reference evidence="5 6" key="1">
    <citation type="submission" date="2019-04" db="EMBL/GenBank/DDBJ databases">
        <title>The sequence and de novo assembly of Takifugu bimaculatus genome using PacBio and Hi-C technologies.</title>
        <authorList>
            <person name="Xu P."/>
            <person name="Liu B."/>
            <person name="Zhou Z."/>
        </authorList>
    </citation>
    <scope>NUCLEOTIDE SEQUENCE [LARGE SCALE GENOMIC DNA]</scope>
    <source>
        <strain evidence="5">TB-2018</strain>
        <tissue evidence="5">Muscle</tissue>
    </source>
</reference>
<keyword evidence="1" id="KW-0863">Zinc-finger</keyword>
<dbReference type="AlphaFoldDB" id="A0A4Z2CFC7"/>
<feature type="region of interest" description="Disordered" evidence="2">
    <location>
        <begin position="293"/>
        <end position="313"/>
    </location>
</feature>
<keyword evidence="6" id="KW-1185">Reference proteome</keyword>
<feature type="region of interest" description="Disordered" evidence="2">
    <location>
        <begin position="500"/>
        <end position="519"/>
    </location>
</feature>
<proteinExistence type="predicted"/>
<feature type="domain" description="SET" evidence="4">
    <location>
        <begin position="1"/>
        <end position="109"/>
    </location>
</feature>